<dbReference type="InterPro" id="IPR041657">
    <property type="entry name" value="HTH_17"/>
</dbReference>
<dbReference type="NCBIfam" id="TIGR01764">
    <property type="entry name" value="excise"/>
    <property type="match status" value="1"/>
</dbReference>
<feature type="domain" description="Helix-turn-helix" evidence="1">
    <location>
        <begin position="6"/>
        <end position="50"/>
    </location>
</feature>
<dbReference type="AlphaFoldDB" id="A0A6N2TUN8"/>
<dbReference type="InterPro" id="IPR009061">
    <property type="entry name" value="DNA-bd_dom_put_sf"/>
</dbReference>
<reference evidence="2" key="1">
    <citation type="submission" date="2019-11" db="EMBL/GenBank/DDBJ databases">
        <authorList>
            <person name="Feng L."/>
        </authorList>
    </citation>
    <scope>NUCLEOTIDE SEQUENCE</scope>
    <source>
        <strain evidence="2">CnexileLFYP112</strain>
    </source>
</reference>
<gene>
    <name evidence="2" type="ORF">CNLFYP112_01782</name>
</gene>
<dbReference type="EMBL" id="CACRTG010000013">
    <property type="protein sequence ID" value="VYT09634.1"/>
    <property type="molecule type" value="Genomic_DNA"/>
</dbReference>
<evidence type="ECO:0000313" key="2">
    <source>
        <dbReference type="EMBL" id="VYT09634.1"/>
    </source>
</evidence>
<sequence>MEKLAYNMKEVAEVLGISKSLAYEMAKKGELPIIRMGNRILVPIKRLEEMFDVTE</sequence>
<dbReference type="GO" id="GO:0003677">
    <property type="term" value="F:DNA binding"/>
    <property type="evidence" value="ECO:0007669"/>
    <property type="project" value="InterPro"/>
</dbReference>
<accession>A0A6N2TUN8</accession>
<name>A0A6N2TUN8_9FIRM</name>
<dbReference type="Pfam" id="PF12728">
    <property type="entry name" value="HTH_17"/>
    <property type="match status" value="1"/>
</dbReference>
<organism evidence="2">
    <name type="scientific">[Clostridium] nexile</name>
    <dbReference type="NCBI Taxonomy" id="29361"/>
    <lineage>
        <taxon>Bacteria</taxon>
        <taxon>Bacillati</taxon>
        <taxon>Bacillota</taxon>
        <taxon>Clostridia</taxon>
        <taxon>Lachnospirales</taxon>
        <taxon>Lachnospiraceae</taxon>
        <taxon>Tyzzerella</taxon>
    </lineage>
</organism>
<dbReference type="InterPro" id="IPR010093">
    <property type="entry name" value="SinI_DNA-bd"/>
</dbReference>
<proteinExistence type="predicted"/>
<evidence type="ECO:0000259" key="1">
    <source>
        <dbReference type="Pfam" id="PF12728"/>
    </source>
</evidence>
<protein>
    <submittedName>
        <fullName evidence="2">Helix-turn-helix domain protein</fullName>
    </submittedName>
</protein>
<dbReference type="SUPFAM" id="SSF46955">
    <property type="entry name" value="Putative DNA-binding domain"/>
    <property type="match status" value="1"/>
</dbReference>